<keyword evidence="1" id="KW-0732">Signal</keyword>
<dbReference type="Proteomes" id="UP001278766">
    <property type="component" value="Unassembled WGS sequence"/>
</dbReference>
<dbReference type="RefSeq" id="XP_062664115.1">
    <property type="nucleotide sequence ID" value="XM_062802791.1"/>
</dbReference>
<reference evidence="3" key="1">
    <citation type="journal article" date="2023" name="Mol. Phylogenet. Evol.">
        <title>Genome-scale phylogeny and comparative genomics of the fungal order Sordariales.</title>
        <authorList>
            <person name="Hensen N."/>
            <person name="Bonometti L."/>
            <person name="Westerberg I."/>
            <person name="Brannstrom I.O."/>
            <person name="Guillou S."/>
            <person name="Cros-Aarteil S."/>
            <person name="Calhoun S."/>
            <person name="Haridas S."/>
            <person name="Kuo A."/>
            <person name="Mondo S."/>
            <person name="Pangilinan J."/>
            <person name="Riley R."/>
            <person name="LaButti K."/>
            <person name="Andreopoulos B."/>
            <person name="Lipzen A."/>
            <person name="Chen C."/>
            <person name="Yan M."/>
            <person name="Daum C."/>
            <person name="Ng V."/>
            <person name="Clum A."/>
            <person name="Steindorff A."/>
            <person name="Ohm R.A."/>
            <person name="Martin F."/>
            <person name="Silar P."/>
            <person name="Natvig D.O."/>
            <person name="Lalanne C."/>
            <person name="Gautier V."/>
            <person name="Ament-Velasquez S.L."/>
            <person name="Kruys A."/>
            <person name="Hutchinson M.I."/>
            <person name="Powell A.J."/>
            <person name="Barry K."/>
            <person name="Miller A.N."/>
            <person name="Grigoriev I.V."/>
            <person name="Debuchy R."/>
            <person name="Gladieux P."/>
            <person name="Hiltunen Thoren M."/>
            <person name="Johannesson H."/>
        </authorList>
    </citation>
    <scope>NUCLEOTIDE SEQUENCE</scope>
    <source>
        <strain evidence="3">CBS 168.71</strain>
    </source>
</reference>
<reference evidence="3" key="2">
    <citation type="submission" date="2023-06" db="EMBL/GenBank/DDBJ databases">
        <authorList>
            <consortium name="Lawrence Berkeley National Laboratory"/>
            <person name="Haridas S."/>
            <person name="Hensen N."/>
            <person name="Bonometti L."/>
            <person name="Westerberg I."/>
            <person name="Brannstrom I.O."/>
            <person name="Guillou S."/>
            <person name="Cros-Aarteil S."/>
            <person name="Calhoun S."/>
            <person name="Kuo A."/>
            <person name="Mondo S."/>
            <person name="Pangilinan J."/>
            <person name="Riley R."/>
            <person name="Labutti K."/>
            <person name="Andreopoulos B."/>
            <person name="Lipzen A."/>
            <person name="Chen C."/>
            <person name="Yanf M."/>
            <person name="Daum C."/>
            <person name="Ng V."/>
            <person name="Clum A."/>
            <person name="Steindorff A."/>
            <person name="Ohm R."/>
            <person name="Martin F."/>
            <person name="Silar P."/>
            <person name="Natvig D."/>
            <person name="Lalanne C."/>
            <person name="Gautier V."/>
            <person name="Ament-Velasquez S.L."/>
            <person name="Kruys A."/>
            <person name="Hutchinson M.I."/>
            <person name="Powell A.J."/>
            <person name="Barry K."/>
            <person name="Miller A.N."/>
            <person name="Grigoriev I.V."/>
            <person name="Debuchy R."/>
            <person name="Gladieux P."/>
            <person name="Thoren M.H."/>
            <person name="Johannesson H."/>
        </authorList>
    </citation>
    <scope>NUCLEOTIDE SEQUENCE</scope>
    <source>
        <strain evidence="3">CBS 168.71</strain>
    </source>
</reference>
<dbReference type="Pfam" id="PF17111">
    <property type="entry name" value="PigL_N"/>
    <property type="match status" value="2"/>
</dbReference>
<dbReference type="EMBL" id="JAUEPN010000001">
    <property type="protein sequence ID" value="KAK3300601.1"/>
    <property type="molecule type" value="Genomic_DNA"/>
</dbReference>
<evidence type="ECO:0000313" key="4">
    <source>
        <dbReference type="Proteomes" id="UP001278766"/>
    </source>
</evidence>
<accession>A0AAE0LWU3</accession>
<feature type="chain" id="PRO_5042036493" description="Azaphilone pigments biosynthesis cluster protein L N-terminal domain-containing protein" evidence="1">
    <location>
        <begin position="27"/>
        <end position="407"/>
    </location>
</feature>
<dbReference type="GeneID" id="87839739"/>
<feature type="domain" description="Azaphilone pigments biosynthesis cluster protein L N-terminal" evidence="2">
    <location>
        <begin position="2"/>
        <end position="210"/>
    </location>
</feature>
<keyword evidence="4" id="KW-1185">Reference proteome</keyword>
<dbReference type="InterPro" id="IPR031348">
    <property type="entry name" value="PigL_N"/>
</dbReference>
<name>A0AAE0LWU3_9PEZI</name>
<gene>
    <name evidence="3" type="ORF">B0H64DRAFT_381294</name>
</gene>
<evidence type="ECO:0000259" key="2">
    <source>
        <dbReference type="Pfam" id="PF17111"/>
    </source>
</evidence>
<evidence type="ECO:0000256" key="1">
    <source>
        <dbReference type="SAM" id="SignalP"/>
    </source>
</evidence>
<comment type="caution">
    <text evidence="3">The sequence shown here is derived from an EMBL/GenBank/DDBJ whole genome shotgun (WGS) entry which is preliminary data.</text>
</comment>
<dbReference type="AlphaFoldDB" id="A0AAE0LWU3"/>
<evidence type="ECO:0000313" key="3">
    <source>
        <dbReference type="EMBL" id="KAK3300601.1"/>
    </source>
</evidence>
<protein>
    <recommendedName>
        <fullName evidence="2">Azaphilone pigments biosynthesis cluster protein L N-terminal domain-containing protein</fullName>
    </recommendedName>
</protein>
<feature type="domain" description="Azaphilone pigments biosynthesis cluster protein L N-terminal" evidence="2">
    <location>
        <begin position="243"/>
        <end position="309"/>
    </location>
</feature>
<proteinExistence type="predicted"/>
<feature type="signal peptide" evidence="1">
    <location>
        <begin position="1"/>
        <end position="26"/>
    </location>
</feature>
<organism evidence="3 4">
    <name type="scientific">Chaetomium fimeti</name>
    <dbReference type="NCBI Taxonomy" id="1854472"/>
    <lineage>
        <taxon>Eukaryota</taxon>
        <taxon>Fungi</taxon>
        <taxon>Dikarya</taxon>
        <taxon>Ascomycota</taxon>
        <taxon>Pezizomycotina</taxon>
        <taxon>Sordariomycetes</taxon>
        <taxon>Sordariomycetidae</taxon>
        <taxon>Sordariales</taxon>
        <taxon>Chaetomiaceae</taxon>
        <taxon>Chaetomium</taxon>
    </lineage>
</organism>
<sequence length="407" mass="44661">MADPISLASGLLALVTFALKSSTVLYDTVQSYRSHPKNVRDLKDELEALAGVLQALSETVKQNKDTDFTALKLPLLRCGNACGEFGEALAHCSSRSGGSKTSFRDWAKLKYMGDGIDEFRRMLAGYKSTINIALADANLRQSSVTIEGLETYKVMIKDATADLEDHLKSIDSKLESTFSRAADESAGDATQMRQMQEERSSTQQGLAICAQLSAHIARVQPRLAADHGQGSTDARAVPPAVAERITREGLEECQDALINTANRLEKHLKSIMDRLMARSKTALSSPQAAADLERLQEEWETARLCLDICSKANENTTKRQGGRGGYAVLRLYNRKDRTCQGHIPRAPGGAVRGATQRCVDPTDFAGLFSRRQHGASRCDAKGCDTRGGHTGGCRWRRRVLRSLRFRL</sequence>